<dbReference type="SMART" id="SM00384">
    <property type="entry name" value="AT_hook"/>
    <property type="match status" value="2"/>
</dbReference>
<organism evidence="6 7">
    <name type="scientific">Sarcoptes scabiei</name>
    <name type="common">Itch mite</name>
    <name type="synonym">Acarus scabiei</name>
    <dbReference type="NCBI Taxonomy" id="52283"/>
    <lineage>
        <taxon>Eukaryota</taxon>
        <taxon>Metazoa</taxon>
        <taxon>Ecdysozoa</taxon>
        <taxon>Arthropoda</taxon>
        <taxon>Chelicerata</taxon>
        <taxon>Arachnida</taxon>
        <taxon>Acari</taxon>
        <taxon>Acariformes</taxon>
        <taxon>Sarcoptiformes</taxon>
        <taxon>Astigmata</taxon>
        <taxon>Psoroptidia</taxon>
        <taxon>Sarcoptoidea</taxon>
        <taxon>Sarcoptidae</taxon>
        <taxon>Sarcoptinae</taxon>
        <taxon>Sarcoptes</taxon>
    </lineage>
</organism>
<evidence type="ECO:0000256" key="3">
    <source>
        <dbReference type="ARBA" id="ARBA00023125"/>
    </source>
</evidence>
<dbReference type="GO" id="GO:0000785">
    <property type="term" value="C:chromatin"/>
    <property type="evidence" value="ECO:0007669"/>
    <property type="project" value="InterPro"/>
</dbReference>
<comment type="caution">
    <text evidence="6">The sequence shown here is derived from an EMBL/GenBank/DDBJ whole genome shotgun (WGS) entry which is preliminary data.</text>
</comment>
<evidence type="ECO:0000313" key="7">
    <source>
        <dbReference type="Proteomes" id="UP000616769"/>
    </source>
</evidence>
<gene>
    <name evidence="6" type="ORF">QR98_0003050</name>
</gene>
<keyword evidence="4" id="KW-0539">Nucleus</keyword>
<comment type="subcellular location">
    <subcellularLocation>
        <location evidence="1">Nucleus</location>
    </subcellularLocation>
</comment>
<keyword evidence="3" id="KW-0238">DNA-binding</keyword>
<accession>A0A131ZT82</accession>
<dbReference type="PRINTS" id="PR00930">
    <property type="entry name" value="HIGHMOBLTYIY"/>
</dbReference>
<dbReference type="InterPro" id="IPR000116">
    <property type="entry name" value="HMGA"/>
</dbReference>
<dbReference type="Proteomes" id="UP000616769">
    <property type="component" value="Unassembled WGS sequence"/>
</dbReference>
<dbReference type="AlphaFoldDB" id="A0A131ZT82"/>
<evidence type="ECO:0000256" key="4">
    <source>
        <dbReference type="ARBA" id="ARBA00023242"/>
    </source>
</evidence>
<proteinExistence type="predicted"/>
<dbReference type="EMBL" id="JXLN01000367">
    <property type="protein sequence ID" value="KPL97790.1"/>
    <property type="molecule type" value="Genomic_DNA"/>
</dbReference>
<dbReference type="InterPro" id="IPR000637">
    <property type="entry name" value="HMGI/Y_DNA-bd_CS"/>
</dbReference>
<dbReference type="GO" id="GO:0005634">
    <property type="term" value="C:nucleus"/>
    <property type="evidence" value="ECO:0007669"/>
    <property type="project" value="UniProtKB-SubCell"/>
</dbReference>
<reference evidence="6 7" key="1">
    <citation type="journal article" date="2015" name="Parasit. Vectors">
        <title>Draft genome of the scabies mite.</title>
        <authorList>
            <person name="Rider S.D.Jr."/>
            <person name="Morgan M.S."/>
            <person name="Arlian L.G."/>
        </authorList>
    </citation>
    <scope>NUCLEOTIDE SEQUENCE [LARGE SCALE GENOMIC DNA]</scope>
    <source>
        <strain evidence="6">Arlian Lab</strain>
    </source>
</reference>
<feature type="region of interest" description="Disordered" evidence="5">
    <location>
        <begin position="25"/>
        <end position="129"/>
    </location>
</feature>
<sequence>MNDSVMRHNTNSRLNRDMNVVVINDGQATIKRGRGRPRKYPNLSNGDKNVLKVPGKRGRKPKERCQTKTINEGNVKRGRGRPRKIAQNNDSLGEGRMKSIDPIKSNNQKESSSPSSSFSPSSSSSNDST</sequence>
<dbReference type="PROSITE" id="PS00354">
    <property type="entry name" value="HMGI_Y"/>
    <property type="match status" value="1"/>
</dbReference>
<feature type="compositionally biased region" description="Low complexity" evidence="5">
    <location>
        <begin position="111"/>
        <end position="129"/>
    </location>
</feature>
<dbReference type="Pfam" id="PF02178">
    <property type="entry name" value="AT_hook"/>
    <property type="match status" value="2"/>
</dbReference>
<dbReference type="GO" id="GO:0003677">
    <property type="term" value="F:DNA binding"/>
    <property type="evidence" value="ECO:0007669"/>
    <property type="project" value="UniProtKB-KW"/>
</dbReference>
<dbReference type="GO" id="GO:0006355">
    <property type="term" value="P:regulation of DNA-templated transcription"/>
    <property type="evidence" value="ECO:0007669"/>
    <property type="project" value="InterPro"/>
</dbReference>
<dbReference type="InterPro" id="IPR017956">
    <property type="entry name" value="AT_hook_DNA-bd_motif"/>
</dbReference>
<dbReference type="VEuPathDB" id="VectorBase:SSCA007457"/>
<protein>
    <submittedName>
        <fullName evidence="6">Uncharacterized protein</fullName>
    </submittedName>
</protein>
<evidence type="ECO:0000256" key="1">
    <source>
        <dbReference type="ARBA" id="ARBA00004123"/>
    </source>
</evidence>
<evidence type="ECO:0000313" key="6">
    <source>
        <dbReference type="EMBL" id="KPL97790.1"/>
    </source>
</evidence>
<evidence type="ECO:0000256" key="5">
    <source>
        <dbReference type="SAM" id="MobiDB-lite"/>
    </source>
</evidence>
<keyword evidence="2" id="KW-0677">Repeat</keyword>
<dbReference type="PRINTS" id="PR00929">
    <property type="entry name" value="ATHOOK"/>
</dbReference>
<name>A0A131ZT82_SARSC</name>
<evidence type="ECO:0000256" key="2">
    <source>
        <dbReference type="ARBA" id="ARBA00022737"/>
    </source>
</evidence>